<proteinExistence type="predicted"/>
<dbReference type="GO" id="GO:0006313">
    <property type="term" value="P:DNA transposition"/>
    <property type="evidence" value="ECO:0007669"/>
    <property type="project" value="InterPro"/>
</dbReference>
<reference evidence="2 3" key="1">
    <citation type="submission" date="2017-02" db="EMBL/GenBank/DDBJ databases">
        <title>Paraburkholderia sophoroidis sp. nov. and Paraburkholderia steynii sp. nov. rhizobial symbionts of the fynbos legume Hypocalyptus sophoroides.</title>
        <authorList>
            <person name="Steenkamp E.T."/>
            <person name="Beukes C.W."/>
            <person name="Van Zyl E."/>
            <person name="Avontuur J."/>
            <person name="Chan W.Y."/>
            <person name="Hassen A."/>
            <person name="Palmer M."/>
            <person name="Mthombeni L."/>
            <person name="Phalane F."/>
            <person name="Sereme K."/>
            <person name="Venter S.N."/>
        </authorList>
    </citation>
    <scope>NUCLEOTIDE SEQUENCE [LARGE SCALE GENOMIC DNA]</scope>
    <source>
        <strain evidence="2 3">HC1.1ba</strain>
    </source>
</reference>
<dbReference type="InterPro" id="IPR002525">
    <property type="entry name" value="Transp_IS110-like_N"/>
</dbReference>
<dbReference type="GO" id="GO:0003677">
    <property type="term" value="F:DNA binding"/>
    <property type="evidence" value="ECO:0007669"/>
    <property type="project" value="InterPro"/>
</dbReference>
<dbReference type="PANTHER" id="PTHR33055:SF13">
    <property type="entry name" value="TRANSPOSASE"/>
    <property type="match status" value="1"/>
</dbReference>
<name>A0A4R0X1A7_9BURK</name>
<organism evidence="2 3">
    <name type="scientific">Paraburkholderia steynii</name>
    <dbReference type="NCBI Taxonomy" id="1245441"/>
    <lineage>
        <taxon>Bacteria</taxon>
        <taxon>Pseudomonadati</taxon>
        <taxon>Pseudomonadota</taxon>
        <taxon>Betaproteobacteria</taxon>
        <taxon>Burkholderiales</taxon>
        <taxon>Burkholderiaceae</taxon>
        <taxon>Paraburkholderia</taxon>
    </lineage>
</organism>
<feature type="domain" description="Transposase IS110-like N-terminal" evidence="1">
    <location>
        <begin position="17"/>
        <end position="111"/>
    </location>
</feature>
<evidence type="ECO:0000313" key="2">
    <source>
        <dbReference type="EMBL" id="TCG03823.1"/>
    </source>
</evidence>
<dbReference type="PANTHER" id="PTHR33055">
    <property type="entry name" value="TRANSPOSASE FOR INSERTION SEQUENCE ELEMENT IS1111A"/>
    <property type="match status" value="1"/>
</dbReference>
<dbReference type="Pfam" id="PF01548">
    <property type="entry name" value="DEDD_Tnp_IS110"/>
    <property type="match status" value="1"/>
</dbReference>
<sequence length="125" mass="14158">MAMRKREDSPEVFPNAAGIDIGGSSHWVAVPRAASDEPVREFGTMTDDLNAMADWLLACGVDTVALESTGVYWIPVYEILEQRGLTVWLVDARQMKYVPGRKSDVQDCQWLQKWYGRLPTRRIAE</sequence>
<dbReference type="EMBL" id="MWML01000332">
    <property type="protein sequence ID" value="TCG03823.1"/>
    <property type="molecule type" value="Genomic_DNA"/>
</dbReference>
<protein>
    <recommendedName>
        <fullName evidence="1">Transposase IS110-like N-terminal domain-containing protein</fullName>
    </recommendedName>
</protein>
<dbReference type="Proteomes" id="UP000294200">
    <property type="component" value="Unassembled WGS sequence"/>
</dbReference>
<comment type="caution">
    <text evidence="2">The sequence shown here is derived from an EMBL/GenBank/DDBJ whole genome shotgun (WGS) entry which is preliminary data.</text>
</comment>
<gene>
    <name evidence="2" type="ORF">BZM27_45495</name>
</gene>
<evidence type="ECO:0000313" key="3">
    <source>
        <dbReference type="Proteomes" id="UP000294200"/>
    </source>
</evidence>
<evidence type="ECO:0000259" key="1">
    <source>
        <dbReference type="Pfam" id="PF01548"/>
    </source>
</evidence>
<accession>A0A4R0X1A7</accession>
<dbReference type="GO" id="GO:0004803">
    <property type="term" value="F:transposase activity"/>
    <property type="evidence" value="ECO:0007669"/>
    <property type="project" value="InterPro"/>
</dbReference>
<keyword evidence="3" id="KW-1185">Reference proteome</keyword>
<dbReference type="AlphaFoldDB" id="A0A4R0X1A7"/>
<dbReference type="InterPro" id="IPR047650">
    <property type="entry name" value="Transpos_IS110"/>
</dbReference>